<dbReference type="CDD" id="cd07731">
    <property type="entry name" value="ComA-like_MBL-fold"/>
    <property type="match status" value="1"/>
</dbReference>
<keyword evidence="9" id="KW-1185">Reference proteome</keyword>
<feature type="transmembrane region" description="Helical" evidence="6">
    <location>
        <begin position="362"/>
        <end position="379"/>
    </location>
</feature>
<keyword evidence="3 6" id="KW-0812">Transmembrane</keyword>
<dbReference type="PANTHER" id="PTHR30619:SF1">
    <property type="entry name" value="RECOMBINATION PROTEIN 2"/>
    <property type="match status" value="1"/>
</dbReference>
<feature type="transmembrane region" description="Helical" evidence="6">
    <location>
        <begin position="74"/>
        <end position="93"/>
    </location>
</feature>
<dbReference type="KEGG" id="ddc:Dd586_2250"/>
<gene>
    <name evidence="8" type="ordered locus">Dd586_2250</name>
</gene>
<feature type="transmembrane region" description="Helical" evidence="6">
    <location>
        <begin position="36"/>
        <end position="54"/>
    </location>
</feature>
<evidence type="ECO:0000256" key="2">
    <source>
        <dbReference type="ARBA" id="ARBA00022475"/>
    </source>
</evidence>
<dbReference type="NCBIfam" id="NF008580">
    <property type="entry name" value="PRK11539.1"/>
    <property type="match status" value="1"/>
</dbReference>
<dbReference type="Pfam" id="PF03772">
    <property type="entry name" value="Competence"/>
    <property type="match status" value="1"/>
</dbReference>
<dbReference type="InterPro" id="IPR036866">
    <property type="entry name" value="RibonucZ/Hydroxyglut_hydro"/>
</dbReference>
<feature type="transmembrane region" description="Helical" evidence="6">
    <location>
        <begin position="290"/>
        <end position="310"/>
    </location>
</feature>
<feature type="transmembrane region" description="Helical" evidence="6">
    <location>
        <begin position="502"/>
        <end position="521"/>
    </location>
</feature>
<evidence type="ECO:0000256" key="3">
    <source>
        <dbReference type="ARBA" id="ARBA00022692"/>
    </source>
</evidence>
<dbReference type="InterPro" id="IPR001279">
    <property type="entry name" value="Metallo-B-lactamas"/>
</dbReference>
<sequence>MCHFGLLPGMMSWQTASERRIARTSATTGKGCTIRISLNQLATALTVGPLLLLIMPKMPDTCVLWWGLPALWLLRSRFCLFGWVVIGVLWSFYSGRLMLDQVERYTRQPLTTKVSVSSVRFAQADADQVVVRLLQINGRWVFPPLYARLDAQPQMSNWCGGQQWNLRLRLRPVHSRLNEGGFDRQRWALAKAQPFTGRIMAAEVETSECGLRQRLVGVLEQQTLSLPWRSIILALAVGEMATVDAGVLDVLRQTGIMHLMAISGLHIALAALLGWSLVRAAQYLLPAHLVGHRIPLWCGLCFAWVYVWLAGGNPPAVRAALALSCWTLIRLRGLSVSSWQVWLWCVAVILVSDPLSVLSDSFWLSALAVAALIFWYQWAPLSPHMQHAWRWVWLRGLHMQAGVTLLLMPLQVLIFHGVSLSSLPANLWAVPLVSFVTTPLILLALPLMGIPLVAQGLWWLADRSLALVFLPLQAMPPGWLPLGEHLVPYSVAGWLAVIVWRFGWWRTYPFSLLALVLFMVLRPKPPAPLWRIDMLDVGHGLAVVIEQQGKAWLYDTGPGWEGGNSAEREILPYLKWRGLQLEGIILSHSHLDHRGGLKTLQSAFPSVPIYSSLLEPSHHPCVQGEQWRWQGLTFSVIWPPLRVREAGNHDSCVVRVDDGHYRVLLTGDVEREDEAVLLRTQPGELAADILQVPHHGSTTSSSPPFLRAVGAKAVLSSNSRYNPWRLPAVSVVRRYLQMGYRWRDTASSGQLSVHFFDESIEMLRYRGEISPRWYHQWFGAGRDNE</sequence>
<evidence type="ECO:0000256" key="5">
    <source>
        <dbReference type="ARBA" id="ARBA00023136"/>
    </source>
</evidence>
<dbReference type="Proteomes" id="UP000001446">
    <property type="component" value="Chromosome"/>
</dbReference>
<dbReference type="Pfam" id="PF13567">
    <property type="entry name" value="DUF4131"/>
    <property type="match status" value="1"/>
</dbReference>
<dbReference type="Gene3D" id="3.60.15.10">
    <property type="entry name" value="Ribonuclease Z/Hydroxyacylglutathione hydrolase-like"/>
    <property type="match status" value="1"/>
</dbReference>
<feature type="domain" description="Metallo-beta-lactamase" evidence="7">
    <location>
        <begin position="539"/>
        <end position="720"/>
    </location>
</feature>
<keyword evidence="5 6" id="KW-0472">Membrane</keyword>
<dbReference type="HOGENOM" id="CLU_010363_3_0_6"/>
<dbReference type="PANTHER" id="PTHR30619">
    <property type="entry name" value="DNA INTERNALIZATION/COMPETENCE PROTEIN COMEC/REC2"/>
    <property type="match status" value="1"/>
</dbReference>
<dbReference type="InterPro" id="IPR052159">
    <property type="entry name" value="Competence_DNA_uptake"/>
</dbReference>
<dbReference type="RefSeq" id="WP_012884917.1">
    <property type="nucleotide sequence ID" value="NC_013592.1"/>
</dbReference>
<dbReference type="NCBIfam" id="TIGR00360">
    <property type="entry name" value="ComEC_N-term"/>
    <property type="match status" value="1"/>
</dbReference>
<organism evidence="8 9">
    <name type="scientific">Dickeya zeae (strain Ech586)</name>
    <name type="common">Dickeya dadantii (strain Ech586)</name>
    <dbReference type="NCBI Taxonomy" id="590409"/>
    <lineage>
        <taxon>Bacteria</taxon>
        <taxon>Pseudomonadati</taxon>
        <taxon>Pseudomonadota</taxon>
        <taxon>Gammaproteobacteria</taxon>
        <taxon>Enterobacterales</taxon>
        <taxon>Pectobacteriaceae</taxon>
        <taxon>Dickeya</taxon>
        <taxon>Dickeya parazeae</taxon>
    </lineage>
</organism>
<keyword evidence="4 6" id="KW-1133">Transmembrane helix</keyword>
<dbReference type="SUPFAM" id="SSF56281">
    <property type="entry name" value="Metallo-hydrolase/oxidoreductase"/>
    <property type="match status" value="1"/>
</dbReference>
<dbReference type="InterPro" id="IPR035681">
    <property type="entry name" value="ComA-like_MBL"/>
</dbReference>
<accession>D2C130</accession>
<dbReference type="eggNOG" id="COG2333">
    <property type="taxonomic scope" value="Bacteria"/>
</dbReference>
<dbReference type="eggNOG" id="COG0658">
    <property type="taxonomic scope" value="Bacteria"/>
</dbReference>
<feature type="transmembrane region" description="Helical" evidence="6">
    <location>
        <begin position="427"/>
        <end position="453"/>
    </location>
</feature>
<keyword evidence="2" id="KW-1003">Cell membrane</keyword>
<name>D2C130_DICZ5</name>
<dbReference type="InterPro" id="IPR025405">
    <property type="entry name" value="DUF4131"/>
</dbReference>
<reference evidence="8" key="1">
    <citation type="submission" date="2009-12" db="EMBL/GenBank/DDBJ databases">
        <title>Complete sequence of Dickeya dadantii Ech586.</title>
        <authorList>
            <consortium name="US DOE Joint Genome Institute"/>
            <person name="Lucas S."/>
            <person name="Copeland A."/>
            <person name="Lapidus A."/>
            <person name="Glavina del Rio T."/>
            <person name="Tice H."/>
            <person name="Bruce D."/>
            <person name="Goodwin L."/>
            <person name="Pitluck S."/>
            <person name="Munk A.C."/>
            <person name="Brettin T."/>
            <person name="Detter J.C."/>
            <person name="Han C."/>
            <person name="Tapia R."/>
            <person name="Larimer F."/>
            <person name="Land M."/>
            <person name="Hauser L."/>
            <person name="Kyrpides N."/>
            <person name="Mikhailova N."/>
            <person name="Balakrishnan V."/>
            <person name="Glasner J."/>
            <person name="Perna N.T."/>
        </authorList>
    </citation>
    <scope>NUCLEOTIDE SEQUENCE [LARGE SCALE GENOMIC DNA]</scope>
    <source>
        <strain evidence="8">Ech586</strain>
    </source>
</reference>
<evidence type="ECO:0000313" key="9">
    <source>
        <dbReference type="Proteomes" id="UP000001446"/>
    </source>
</evidence>
<comment type="subcellular location">
    <subcellularLocation>
        <location evidence="1">Cell membrane</location>
        <topology evidence="1">Multi-pass membrane protein</topology>
    </subcellularLocation>
</comment>
<dbReference type="EMBL" id="CP001836">
    <property type="protein sequence ID" value="ACZ77101.1"/>
    <property type="molecule type" value="Genomic_DNA"/>
</dbReference>
<evidence type="ECO:0000256" key="1">
    <source>
        <dbReference type="ARBA" id="ARBA00004651"/>
    </source>
</evidence>
<proteinExistence type="predicted"/>
<evidence type="ECO:0000313" key="8">
    <source>
        <dbReference type="EMBL" id="ACZ77101.1"/>
    </source>
</evidence>
<dbReference type="InterPro" id="IPR004477">
    <property type="entry name" value="ComEC_N"/>
</dbReference>
<dbReference type="InterPro" id="IPR004797">
    <property type="entry name" value="Competence_ComEC/Rec2"/>
</dbReference>
<evidence type="ECO:0000256" key="4">
    <source>
        <dbReference type="ARBA" id="ARBA00022989"/>
    </source>
</evidence>
<feature type="transmembrane region" description="Helical" evidence="6">
    <location>
        <begin position="259"/>
        <end position="278"/>
    </location>
</feature>
<evidence type="ECO:0000256" key="6">
    <source>
        <dbReference type="SAM" id="Phobius"/>
    </source>
</evidence>
<evidence type="ECO:0000259" key="7">
    <source>
        <dbReference type="SMART" id="SM00849"/>
    </source>
</evidence>
<dbReference type="GO" id="GO:0030420">
    <property type="term" value="P:establishment of competence for transformation"/>
    <property type="evidence" value="ECO:0007669"/>
    <property type="project" value="InterPro"/>
</dbReference>
<protein>
    <submittedName>
        <fullName evidence="8">DNA internalization-related competence protein ComEC/Rec2</fullName>
    </submittedName>
</protein>
<feature type="transmembrane region" description="Helical" evidence="6">
    <location>
        <begin position="331"/>
        <end position="350"/>
    </location>
</feature>
<dbReference type="Pfam" id="PF00753">
    <property type="entry name" value="Lactamase_B"/>
    <property type="match status" value="1"/>
</dbReference>
<dbReference type="STRING" id="590409.Dd586_2250"/>
<feature type="transmembrane region" description="Helical" evidence="6">
    <location>
        <begin position="391"/>
        <end position="415"/>
    </location>
</feature>
<dbReference type="GO" id="GO:0005886">
    <property type="term" value="C:plasma membrane"/>
    <property type="evidence" value="ECO:0007669"/>
    <property type="project" value="UniProtKB-SubCell"/>
</dbReference>
<dbReference type="AlphaFoldDB" id="D2C130"/>
<dbReference type="SMART" id="SM00849">
    <property type="entry name" value="Lactamase_B"/>
    <property type="match status" value="1"/>
</dbReference>
<dbReference type="NCBIfam" id="TIGR00361">
    <property type="entry name" value="ComEC_Rec2"/>
    <property type="match status" value="1"/>
</dbReference>